<dbReference type="GO" id="GO:0045332">
    <property type="term" value="P:phospholipid translocation"/>
    <property type="evidence" value="ECO:0007669"/>
    <property type="project" value="TreeGrafter"/>
</dbReference>
<feature type="binding site" evidence="14">
    <location>
        <position position="899"/>
    </location>
    <ligand>
        <name>ATP</name>
        <dbReference type="ChEBI" id="CHEBI:30616"/>
    </ligand>
</feature>
<feature type="binding site" evidence="15">
    <location>
        <position position="408"/>
    </location>
    <ligand>
        <name>Mg(2+)</name>
        <dbReference type="ChEBI" id="CHEBI:18420"/>
    </ligand>
</feature>
<dbReference type="InterPro" id="IPR018303">
    <property type="entry name" value="ATPase_P-typ_P_site"/>
</dbReference>
<dbReference type="InterPro" id="IPR023298">
    <property type="entry name" value="ATPase_P-typ_TM_dom_sf"/>
</dbReference>
<protein>
    <recommendedName>
        <fullName evidence="16">Phospholipid-transporting ATPase</fullName>
        <ecNumber evidence="16">7.6.2.1</ecNumber>
    </recommendedName>
</protein>
<evidence type="ECO:0000259" key="20">
    <source>
        <dbReference type="Pfam" id="PF16212"/>
    </source>
</evidence>
<evidence type="ECO:0000256" key="4">
    <source>
        <dbReference type="ARBA" id="ARBA00022692"/>
    </source>
</evidence>
<evidence type="ECO:0000313" key="21">
    <source>
        <dbReference type="EMBL" id="KAA0186985.1"/>
    </source>
</evidence>
<dbReference type="OrthoDB" id="377733at2759"/>
<feature type="binding site" evidence="15">
    <location>
        <position position="921"/>
    </location>
    <ligand>
        <name>Mg(2+)</name>
        <dbReference type="ChEBI" id="CHEBI:18420"/>
    </ligand>
</feature>
<evidence type="ECO:0000256" key="5">
    <source>
        <dbReference type="ARBA" id="ARBA00022723"/>
    </source>
</evidence>
<feature type="transmembrane region" description="Helical" evidence="16">
    <location>
        <begin position="1102"/>
        <end position="1123"/>
    </location>
</feature>
<feature type="binding site" evidence="14">
    <location>
        <position position="802"/>
    </location>
    <ligand>
        <name>ATP</name>
        <dbReference type="ChEBI" id="CHEBI:30616"/>
    </ligand>
</feature>
<dbReference type="SUPFAM" id="SSF81665">
    <property type="entry name" value="Calcium ATPase, transmembrane domain M"/>
    <property type="match status" value="1"/>
</dbReference>
<evidence type="ECO:0000256" key="12">
    <source>
        <dbReference type="ARBA" id="ARBA00034036"/>
    </source>
</evidence>
<feature type="binding site" evidence="14">
    <location>
        <position position="660"/>
    </location>
    <ligand>
        <name>ATP</name>
        <dbReference type="ChEBI" id="CHEBI:30616"/>
    </ligand>
</feature>
<sequence length="1363" mass="152837">MKKCLQKIGIKLGLRRPPFPPQRHIPIGPVSKANFISPEYSLKKLYGDNEITTSRYTWYGFIFQNLGEQAQRIANFYFICIAVVQLFTDSPVTPAISIIPLIFVFSVTMIKQGYEDWLRHKADREVNHVKVEVVTEEGRLQTVRAQKLSVGDIVLCRSNDTFPCDLLLLSTSEPNGECFVTTASLDGETNLKRFVASEHTRVFDSPDVIASELRGTLTCQQPVDDLYSFNGKVSLETNGGEKETYPVGPENLLLRGACLRNTDFVYACAVYTGQDTKMTLNSKGKKTKFSQVERKLNLCLALILCFLLACALLSSILFFTQSQKNSWYTPSQNNTAWIVVQTFLGFIVLYNYIIPISLYVTIEVQKFFGSLFFEWDITLYDANLNERAKANTSDLIEEMGQVEYLFSDKTGTLTENCMQFRRFATSAGSFCLKDKKIYTVIDEPQRRRSSCIEPEPQLGDSVDLTISSSSSSSIGDSFSISGTRQPSEHNIVLSSINTLMMVLALCHTVRVERSLPGQESNAKSQPPSTPLIMDALVTEYRDPPKRGSSALRRASAAQAASAAVRASKRGQRYKLVDYMYQASSPDEKAFVEASRDMGIVYHGEDESGMQVITLHGLAVRYRLLDVLEFDATRKCMTVVLRPVRGSAYDAADTPILVLCKGAETAMLPKIRPPNATGFLVSDQFREPLCVGLSRTSQPPVGMTSQQVMSRVTEFANSGLRTLVIGAKLITSVEWSHLKSELDDARGLLEGRDQALSRIYGKIEQGFLLVGCTGVEDMLQDGVPETIQSLREAGIQVWILTGDKEETAVNISYSAGHFFPGINEARITKQENMFQCTEEIERQLNRIQEAKSLDSESEFGVVIDGQSLNYALEIPLRQKFTECCLNATTVLCCRLTPLQKAEVVRLIKESRSPSPVTAAIGDGANDVSMILEAHVSFGLFGKEGRQAVRAADYAFGRFRFLKTAILFHGYTYYIRVAMLVLYFFYKNLVFTLPQMLFGFFCAYSAQSIYPEFYLVFFNITMTSLPIFLFGVFEKPIPRDILLTFPSLYRSIVRNRGLSRLNFLMWLSLATWHAFVIFFGVYFVAYRGQAGGGSDAKTGYGGSAVGEIVCFGNLVLMGIFIIVNLRMFFFSYFINWIVGLGFAITFVANLAMFLFLNFYLFPMETGAQLFGTYSVLWGGSGLGTGWFSLLVLMFLALFPDFILRALSDQGWQWRLESMRRDEEERIAQEEILRRNKSNPRSTKTDERRTKSVGRMNAIDGLIQAEHAKQGNSYTNPTFDGPNGESNESVPEAPVTSRKTRLHIEEMFERGPIRPTPEIRPRRLLDYAQAPPTQPSVSGSLAERERRGRPSSQVSFGQPETIVSRM</sequence>
<feature type="transmembrane region" description="Helical" evidence="16">
    <location>
        <begin position="73"/>
        <end position="88"/>
    </location>
</feature>
<dbReference type="GO" id="GO:0016887">
    <property type="term" value="F:ATP hydrolysis activity"/>
    <property type="evidence" value="ECO:0007669"/>
    <property type="project" value="InterPro"/>
</dbReference>
<feature type="binding site" evidence="14">
    <location>
        <position position="410"/>
    </location>
    <ligand>
        <name>ATP</name>
        <dbReference type="ChEBI" id="CHEBI:30616"/>
    </ligand>
</feature>
<dbReference type="PROSITE" id="PS00154">
    <property type="entry name" value="ATPASE_E1_E2"/>
    <property type="match status" value="1"/>
</dbReference>
<dbReference type="PANTHER" id="PTHR24092:SF175">
    <property type="entry name" value="PHOSPHOLIPID-TRANSPORTING ATPASE"/>
    <property type="match status" value="1"/>
</dbReference>
<dbReference type="SUPFAM" id="SSF56784">
    <property type="entry name" value="HAD-like"/>
    <property type="match status" value="1"/>
</dbReference>
<evidence type="ECO:0000256" key="10">
    <source>
        <dbReference type="ARBA" id="ARBA00022989"/>
    </source>
</evidence>
<dbReference type="SFLD" id="SFLDF00027">
    <property type="entry name" value="p-type_atpase"/>
    <property type="match status" value="1"/>
</dbReference>
<dbReference type="InterPro" id="IPR059000">
    <property type="entry name" value="ATPase_P-type_domA"/>
</dbReference>
<feature type="compositionally biased region" description="Polar residues" evidence="17">
    <location>
        <begin position="1267"/>
        <end position="1286"/>
    </location>
</feature>
<dbReference type="GO" id="GO:0000287">
    <property type="term" value="F:magnesium ion binding"/>
    <property type="evidence" value="ECO:0007669"/>
    <property type="project" value="UniProtKB-UniRule"/>
</dbReference>
<keyword evidence="5 15" id="KW-0479">Metal-binding</keyword>
<dbReference type="InterPro" id="IPR008250">
    <property type="entry name" value="ATPase_P-typ_transduc_dom_A_sf"/>
</dbReference>
<feature type="region of interest" description="Disordered" evidence="17">
    <location>
        <begin position="449"/>
        <end position="484"/>
    </location>
</feature>
<dbReference type="InterPro" id="IPR032631">
    <property type="entry name" value="P-type_ATPase_N"/>
</dbReference>
<feature type="binding site" evidence="14">
    <location>
        <position position="408"/>
    </location>
    <ligand>
        <name>ATP</name>
        <dbReference type="ChEBI" id="CHEBI:30616"/>
    </ligand>
</feature>
<dbReference type="SFLD" id="SFLDS00003">
    <property type="entry name" value="Haloacid_Dehalogenase"/>
    <property type="match status" value="1"/>
</dbReference>
<name>A0A8E0VFM8_9TREM</name>
<dbReference type="InterPro" id="IPR036412">
    <property type="entry name" value="HAD-like_sf"/>
</dbReference>
<feature type="binding site" evidence="14">
    <location>
        <position position="801"/>
    </location>
    <ligand>
        <name>ATP</name>
        <dbReference type="ChEBI" id="CHEBI:30616"/>
    </ligand>
</feature>
<dbReference type="InterPro" id="IPR023214">
    <property type="entry name" value="HAD_sf"/>
</dbReference>
<feature type="domain" description="P-type ATPase C-terminal" evidence="20">
    <location>
        <begin position="947"/>
        <end position="1206"/>
    </location>
</feature>
<evidence type="ECO:0000256" key="6">
    <source>
        <dbReference type="ARBA" id="ARBA00022741"/>
    </source>
</evidence>
<dbReference type="InterPro" id="IPR006539">
    <property type="entry name" value="P-type_ATPase_IV"/>
</dbReference>
<feature type="transmembrane region" description="Helical" evidence="16">
    <location>
        <begin position="338"/>
        <end position="362"/>
    </location>
</feature>
<evidence type="ECO:0000256" key="7">
    <source>
        <dbReference type="ARBA" id="ARBA00022840"/>
    </source>
</evidence>
<evidence type="ECO:0000256" key="2">
    <source>
        <dbReference type="ARBA" id="ARBA00004308"/>
    </source>
</evidence>
<dbReference type="Gene3D" id="3.40.1110.10">
    <property type="entry name" value="Calcium-transporting ATPase, cytoplasmic domain N"/>
    <property type="match status" value="1"/>
</dbReference>
<feature type="region of interest" description="Disordered" evidence="17">
    <location>
        <begin position="1228"/>
        <end position="1363"/>
    </location>
</feature>
<dbReference type="GO" id="GO:0005886">
    <property type="term" value="C:plasma membrane"/>
    <property type="evidence" value="ECO:0007669"/>
    <property type="project" value="TreeGrafter"/>
</dbReference>
<feature type="binding site" evidence="14">
    <location>
        <position position="409"/>
    </location>
    <ligand>
        <name>ATP</name>
        <dbReference type="ChEBI" id="CHEBI:30616"/>
    </ligand>
</feature>
<dbReference type="Proteomes" id="UP000728185">
    <property type="component" value="Unassembled WGS sequence"/>
</dbReference>
<evidence type="ECO:0000256" key="17">
    <source>
        <dbReference type="SAM" id="MobiDB-lite"/>
    </source>
</evidence>
<keyword evidence="8 15" id="KW-0460">Magnesium</keyword>
<dbReference type="PANTHER" id="PTHR24092">
    <property type="entry name" value="PROBABLE PHOSPHOLIPID-TRANSPORTING ATPASE"/>
    <property type="match status" value="1"/>
</dbReference>
<evidence type="ECO:0000256" key="1">
    <source>
        <dbReference type="ARBA" id="ARBA00004141"/>
    </source>
</evidence>
<keyword evidence="11 16" id="KW-0472">Membrane</keyword>
<evidence type="ECO:0000259" key="18">
    <source>
        <dbReference type="Pfam" id="PF00122"/>
    </source>
</evidence>
<reference evidence="21" key="1">
    <citation type="submission" date="2019-05" db="EMBL/GenBank/DDBJ databases">
        <title>Annotation for the trematode Fasciolopsis buski.</title>
        <authorList>
            <person name="Choi Y.-J."/>
        </authorList>
    </citation>
    <scope>NUCLEOTIDE SEQUENCE</scope>
    <source>
        <strain evidence="21">HT</strain>
        <tissue evidence="21">Whole worm</tissue>
    </source>
</reference>
<feature type="binding site" evidence="14">
    <location>
        <position position="720"/>
    </location>
    <ligand>
        <name>ATP</name>
        <dbReference type="ChEBI" id="CHEBI:30616"/>
    </ligand>
</feature>
<dbReference type="SUPFAM" id="SSF81653">
    <property type="entry name" value="Calcium ATPase, transduction domain A"/>
    <property type="match status" value="1"/>
</dbReference>
<feature type="transmembrane region" description="Helical" evidence="16">
    <location>
        <begin position="296"/>
        <end position="318"/>
    </location>
</feature>
<keyword evidence="7 14" id="KW-0067">ATP-binding</keyword>
<feature type="compositionally biased region" description="Low complexity" evidence="17">
    <location>
        <begin position="459"/>
        <end position="482"/>
    </location>
</feature>
<evidence type="ECO:0000256" key="3">
    <source>
        <dbReference type="ARBA" id="ARBA00008109"/>
    </source>
</evidence>
<keyword evidence="10 16" id="KW-1133">Transmembrane helix</keyword>
<evidence type="ECO:0000256" key="13">
    <source>
        <dbReference type="PIRSR" id="PIRSR606539-1"/>
    </source>
</evidence>
<feature type="domain" description="P-type ATPase N-terminal" evidence="19">
    <location>
        <begin position="38"/>
        <end position="97"/>
    </location>
</feature>
<dbReference type="SUPFAM" id="SSF81660">
    <property type="entry name" value="Metal cation-transporting ATPase, ATP-binding domain N"/>
    <property type="match status" value="1"/>
</dbReference>
<feature type="transmembrane region" description="Helical" evidence="16">
    <location>
        <begin position="964"/>
        <end position="984"/>
    </location>
</feature>
<dbReference type="EC" id="7.6.2.1" evidence="16"/>
<dbReference type="InterPro" id="IPR023299">
    <property type="entry name" value="ATPase_P-typ_cyto_dom_N"/>
</dbReference>
<keyword evidence="22" id="KW-1185">Reference proteome</keyword>
<keyword evidence="6 14" id="KW-0547">Nucleotide-binding</keyword>
<feature type="binding site" evidence="14">
    <location>
        <position position="924"/>
    </location>
    <ligand>
        <name>ATP</name>
        <dbReference type="ChEBI" id="CHEBI:30616"/>
    </ligand>
</feature>
<evidence type="ECO:0000256" key="11">
    <source>
        <dbReference type="ARBA" id="ARBA00023136"/>
    </source>
</evidence>
<evidence type="ECO:0000256" key="9">
    <source>
        <dbReference type="ARBA" id="ARBA00022967"/>
    </source>
</evidence>
<feature type="binding site" evidence="14">
    <location>
        <position position="587"/>
    </location>
    <ligand>
        <name>ATP</name>
        <dbReference type="ChEBI" id="CHEBI:30616"/>
    </ligand>
</feature>
<feature type="binding site" evidence="14">
    <location>
        <position position="925"/>
    </location>
    <ligand>
        <name>ATP</name>
        <dbReference type="ChEBI" id="CHEBI:30616"/>
    </ligand>
</feature>
<dbReference type="FunFam" id="3.40.50.1000:FF:000014">
    <property type="entry name" value="Phospholipid-transporting ATPase"/>
    <property type="match status" value="1"/>
</dbReference>
<feature type="transmembrane region" description="Helical" evidence="16">
    <location>
        <begin position="1061"/>
        <end position="1082"/>
    </location>
</feature>
<comment type="cofactor">
    <cofactor evidence="15">
        <name>Mg(2+)</name>
        <dbReference type="ChEBI" id="CHEBI:18420"/>
    </cofactor>
</comment>
<evidence type="ECO:0000256" key="8">
    <source>
        <dbReference type="ARBA" id="ARBA00022842"/>
    </source>
</evidence>
<feature type="transmembrane region" description="Helical" evidence="16">
    <location>
        <begin position="1174"/>
        <end position="1196"/>
    </location>
</feature>
<evidence type="ECO:0000256" key="15">
    <source>
        <dbReference type="PIRSR" id="PIRSR606539-3"/>
    </source>
</evidence>
<dbReference type="EMBL" id="LUCM01009444">
    <property type="protein sequence ID" value="KAA0186985.1"/>
    <property type="molecule type" value="Genomic_DNA"/>
</dbReference>
<feature type="binding site" evidence="14">
    <location>
        <position position="893"/>
    </location>
    <ligand>
        <name>ATP</name>
        <dbReference type="ChEBI" id="CHEBI:30616"/>
    </ligand>
</feature>
<dbReference type="InterPro" id="IPR001757">
    <property type="entry name" value="P_typ_ATPase"/>
</dbReference>
<dbReference type="Gene3D" id="3.40.50.1000">
    <property type="entry name" value="HAD superfamily/HAD-like"/>
    <property type="match status" value="1"/>
</dbReference>
<comment type="caution">
    <text evidence="21">The sequence shown here is derived from an EMBL/GenBank/DDBJ whole genome shotgun (WGS) entry which is preliminary data.</text>
</comment>
<feature type="binding site" evidence="15">
    <location>
        <position position="410"/>
    </location>
    <ligand>
        <name>Mg(2+)</name>
        <dbReference type="ChEBI" id="CHEBI:18420"/>
    </ligand>
</feature>
<feature type="domain" description="P-type ATPase A" evidence="18">
    <location>
        <begin position="129"/>
        <end position="291"/>
    </location>
</feature>
<dbReference type="Pfam" id="PF16209">
    <property type="entry name" value="PhoLip_ATPase_N"/>
    <property type="match status" value="1"/>
</dbReference>
<dbReference type="GO" id="GO:0005783">
    <property type="term" value="C:endoplasmic reticulum"/>
    <property type="evidence" value="ECO:0007669"/>
    <property type="project" value="TreeGrafter"/>
</dbReference>
<dbReference type="GO" id="GO:0140326">
    <property type="term" value="F:ATPase-coupled intramembrane lipid transporter activity"/>
    <property type="evidence" value="ECO:0007669"/>
    <property type="project" value="UniProtKB-EC"/>
</dbReference>
<feature type="binding site" evidence="14">
    <location>
        <position position="629"/>
    </location>
    <ligand>
        <name>ATP</name>
        <dbReference type="ChEBI" id="CHEBI:30616"/>
    </ligand>
</feature>
<dbReference type="Gene3D" id="2.70.150.10">
    <property type="entry name" value="Calcium-transporting ATPase, cytoplasmic transduction domain A"/>
    <property type="match status" value="1"/>
</dbReference>
<comment type="catalytic activity">
    <reaction evidence="12 16">
        <text>ATP + H2O + phospholipidSide 1 = ADP + phosphate + phospholipidSide 2.</text>
        <dbReference type="EC" id="7.6.2.1"/>
    </reaction>
</comment>
<evidence type="ECO:0000259" key="19">
    <source>
        <dbReference type="Pfam" id="PF16209"/>
    </source>
</evidence>
<feature type="transmembrane region" description="Helical" evidence="16">
    <location>
        <begin position="1130"/>
        <end position="1154"/>
    </location>
</feature>
<feature type="transmembrane region" description="Helical" evidence="16">
    <location>
        <begin position="94"/>
        <end position="114"/>
    </location>
</feature>
<evidence type="ECO:0000256" key="14">
    <source>
        <dbReference type="PIRSR" id="PIRSR606539-2"/>
    </source>
</evidence>
<evidence type="ECO:0000256" key="16">
    <source>
        <dbReference type="RuleBase" id="RU362033"/>
    </source>
</evidence>
<dbReference type="NCBIfam" id="TIGR01494">
    <property type="entry name" value="ATPase_P-type"/>
    <property type="match status" value="1"/>
</dbReference>
<dbReference type="Pfam" id="PF00122">
    <property type="entry name" value="E1-E2_ATPase"/>
    <property type="match status" value="1"/>
</dbReference>
<gene>
    <name evidence="21" type="ORF">FBUS_07114</name>
</gene>
<feature type="compositionally biased region" description="Basic and acidic residues" evidence="17">
    <location>
        <begin position="1299"/>
        <end position="1322"/>
    </location>
</feature>
<feature type="binding site" evidence="15">
    <location>
        <position position="925"/>
    </location>
    <ligand>
        <name>Mg(2+)</name>
        <dbReference type="ChEBI" id="CHEBI:18420"/>
    </ligand>
</feature>
<dbReference type="GO" id="GO:0005524">
    <property type="term" value="F:ATP binding"/>
    <property type="evidence" value="ECO:0007669"/>
    <property type="project" value="UniProtKB-UniRule"/>
</dbReference>
<organism evidence="21 22">
    <name type="scientific">Fasciolopsis buskii</name>
    <dbReference type="NCBI Taxonomy" id="27845"/>
    <lineage>
        <taxon>Eukaryota</taxon>
        <taxon>Metazoa</taxon>
        <taxon>Spiralia</taxon>
        <taxon>Lophotrochozoa</taxon>
        <taxon>Platyhelminthes</taxon>
        <taxon>Trematoda</taxon>
        <taxon>Digenea</taxon>
        <taxon>Plagiorchiida</taxon>
        <taxon>Echinostomata</taxon>
        <taxon>Echinostomatoidea</taxon>
        <taxon>Fasciolidae</taxon>
        <taxon>Fasciolopsis</taxon>
    </lineage>
</organism>
<dbReference type="InterPro" id="IPR032630">
    <property type="entry name" value="P_typ_ATPase_c"/>
</dbReference>
<dbReference type="SFLD" id="SFLDG00002">
    <property type="entry name" value="C1.7:_P-type_atpase_like"/>
    <property type="match status" value="1"/>
</dbReference>
<feature type="binding site" evidence="14">
    <location>
        <position position="800"/>
    </location>
    <ligand>
        <name>ATP</name>
        <dbReference type="ChEBI" id="CHEBI:30616"/>
    </ligand>
</feature>
<dbReference type="Pfam" id="PF16212">
    <property type="entry name" value="PhoLip_ATPase_C"/>
    <property type="match status" value="1"/>
</dbReference>
<keyword evidence="9 16" id="KW-1278">Translocase</keyword>
<comment type="similarity">
    <text evidence="3 16">Belongs to the cation transport ATPase (P-type) (TC 3.A.3) family. Type IV subfamily.</text>
</comment>
<evidence type="ECO:0000313" key="22">
    <source>
        <dbReference type="Proteomes" id="UP000728185"/>
    </source>
</evidence>
<dbReference type="NCBIfam" id="TIGR01652">
    <property type="entry name" value="ATPase-Plipid"/>
    <property type="match status" value="1"/>
</dbReference>
<feature type="active site" description="4-aspartylphosphate intermediate" evidence="13">
    <location>
        <position position="408"/>
    </location>
</feature>
<keyword evidence="4 16" id="KW-0812">Transmembrane</keyword>
<proteinExistence type="inferred from homology"/>
<accession>A0A8E0VFM8</accession>
<comment type="subcellular location">
    <subcellularLocation>
        <location evidence="2">Endomembrane system</location>
    </subcellularLocation>
    <subcellularLocation>
        <location evidence="1 16">Membrane</location>
        <topology evidence="1 16">Multi-pass membrane protein</topology>
    </subcellularLocation>
</comment>
<dbReference type="InterPro" id="IPR044492">
    <property type="entry name" value="P_typ_ATPase_HD_dom"/>
</dbReference>